<reference evidence="3 4" key="1">
    <citation type="journal article" date="2018" name="Evol. Lett.">
        <title>Horizontal gene cluster transfer increased hallucinogenic mushroom diversity.</title>
        <authorList>
            <person name="Reynolds H.T."/>
            <person name="Vijayakumar V."/>
            <person name="Gluck-Thaler E."/>
            <person name="Korotkin H.B."/>
            <person name="Matheny P.B."/>
            <person name="Slot J.C."/>
        </authorList>
    </citation>
    <scope>NUCLEOTIDE SEQUENCE [LARGE SCALE GENOMIC DNA]</scope>
    <source>
        <strain evidence="3 4">2631</strain>
    </source>
</reference>
<feature type="compositionally biased region" description="Low complexity" evidence="1">
    <location>
        <begin position="908"/>
        <end position="925"/>
    </location>
</feature>
<evidence type="ECO:0000313" key="4">
    <source>
        <dbReference type="Proteomes" id="UP000283269"/>
    </source>
</evidence>
<evidence type="ECO:0008006" key="5">
    <source>
        <dbReference type="Google" id="ProtNLM"/>
    </source>
</evidence>
<feature type="transmembrane region" description="Helical" evidence="2">
    <location>
        <begin position="753"/>
        <end position="777"/>
    </location>
</feature>
<feature type="region of interest" description="Disordered" evidence="1">
    <location>
        <begin position="1071"/>
        <end position="1138"/>
    </location>
</feature>
<dbReference type="Proteomes" id="UP000283269">
    <property type="component" value="Unassembled WGS sequence"/>
</dbReference>
<evidence type="ECO:0000256" key="2">
    <source>
        <dbReference type="SAM" id="Phobius"/>
    </source>
</evidence>
<feature type="compositionally biased region" description="Pro residues" evidence="1">
    <location>
        <begin position="926"/>
        <end position="993"/>
    </location>
</feature>
<sequence length="1843" mass="197730">MDPAPRFLFTIQKNIIFTSLIPSDASASSTGNGNFDHRNTFKQIPPAVFDSERTVALTRESRVHPRQLLGNLLGTSNSVNSGATAGEKGATPDASTATKNSGVSGILNAATDTVSDTLDAAKNVVSNGASAANNVVSSASSAANNVVSSASNTANNVVSDGLDTVKSAVSDSTGAAKDAVTDVSNATKDVVAHVSNGSTPANNNIVSDALDTATTAVSDSLDNPSTPTPRLPPPPVTESSFPSPIVTFTPPAPSPAFTFSSDVPSPLIFTEPTSLHIPATVSPSSESITVTVEGTALPTTMSSPNHVLVYTGSFPISSGASTFPNGMDPNNPYQTFTTHTTSTNPSGSGSSPGNISPTPSTHSGTANDKHHSSILLAILIALGVLLALVLAAGGILFYRRRANKRLAFQEDEKRYLNRRSKIVSQLSGRTSDVYFPSTRGSSLMMMSHASMSDESDWSGPALQHDSTNHDHNNFGMVFYAESSSGPGRMGILFKSHWHLGMLLRRGRVALQFTLLLILGAVSLLRLQGIGMLELLEGCELRYIVFNNEGEGSSPEYGSDYGPWTTAYRQVFRQIVISHIKRDSKGEVHAESESGSSISLPGRHALAGSDTTYTFGLRFKSSGKGGGGKDKDKPHKKTPLPIIIFPPPPPPTPPPPRPPPNTRPVSTSQPEKQDPSTSSTTRTEPLSPTPKPFTSSTLSASQTSAVLQSDSTSEAAPSSRSSSSTSGTGSITRSSSAHTQTVTQQIQQPEHNKVAIGVGVGVGIFAFLSSVLGAIFLLKRRRRRILRKRQGSDREKSIVAWTEATTDLYFPSSSRSSSAPDYPFELRSVQETPRTSRGVRVQNRFGDDSKAESESEATGDVMRRKIVPRDKPDSKTDPNPTDKPDSKSSNKGHGDGSDNGHDDHGNGNDDGQSNGQTPSAKPATGPTGPPPTDPPPTGTPPTGPPPADPPPTGTPPTGPPPTGPPPTGPPPADPPPTDPPPADPPPADPQPKDSPPTLSFNTSTTTLIHSTVTPPPKPPSQSTVTHISPPISPAPSSQSTAAQISATSSSALSSPPNVAATSLDTIIDSTLSPSAGTASQPAVNIVSSPTAQPTTTDSGYSTTSTSSTLSTTPTSFFPASTSTQSPPATQAEASTKNGKSHSSTIAIVLGVLFGALAALAIALAVLAFRRRSKARQRRDIEEHQENFPSVKNDNTAFRQSTPKPVISRMREAYGTASILEGTSMAHEAYEYFHADPRSHTGESNPTAEAEEQSHRSDDDEDALSWNDYTLTVPHHYTTTQRFVLATTNMYTPSTTFDHLRRTMYAHTYTSKSPDYFLSKAAESWTTSFSALSKYLFARRRQPHTTIQDLPPELLEQIFIFYAHDHDHSHASEGTPATDVISAHPRHLVNPLVLGHVCSHWMAMSRTLPRIWSSIYVIEPSVKKIEMAAYWLSLSGKSPLTLSLTMGNSASTSSTRDHKDRHSRDKADAARRFVDLFVSHYDQWQHITIQLSQTNYLSSLLGEKGQLLSDHPPAMLKHLDVDYGSWMMGDGPPSDDAIIQLYSAPGLESLAWSAQWYKPTKLVSLVFPHWASLRRLTYRQPYSFNALKVVDAVGLLQACPMLEHFDAMLHAEHGHGHGMEVPEFLTHHHLRVLDVTLEPRTSAFFDSLCLPALEEVSVAFELSFGGAVEYAEPFLGLLERSECRIQKLFFDNRGGPDDTLLEVLASHHLQHLRDLQLAGVLSTSRTIELLTRKDDAPASLSILPNLERLEFQKSVYGEQPSTDAVERMLVSRTKKAIVGVDKQKEDHGRLSAHRHVELSLGALGVWGYYWLAKLPSLENRVILTSTSTSDVCLPQLVQVLNGMRD</sequence>
<comment type="caution">
    <text evidence="3">The sequence shown here is derived from an EMBL/GenBank/DDBJ whole genome shotgun (WGS) entry which is preliminary data.</text>
</comment>
<feature type="compositionally biased region" description="Low complexity" evidence="1">
    <location>
        <begin position="337"/>
        <end position="361"/>
    </location>
</feature>
<feature type="compositionally biased region" description="Pro residues" evidence="1">
    <location>
        <begin position="643"/>
        <end position="661"/>
    </location>
</feature>
<evidence type="ECO:0000313" key="3">
    <source>
        <dbReference type="EMBL" id="PPQ88375.1"/>
    </source>
</evidence>
<feature type="compositionally biased region" description="Polar residues" evidence="1">
    <location>
        <begin position="73"/>
        <end position="83"/>
    </location>
</feature>
<feature type="compositionally biased region" description="Low complexity" evidence="1">
    <location>
        <begin position="1033"/>
        <end position="1055"/>
    </location>
</feature>
<feature type="compositionally biased region" description="Polar residues" evidence="1">
    <location>
        <begin position="1071"/>
        <end position="1091"/>
    </location>
</feature>
<dbReference type="EMBL" id="NHYD01002089">
    <property type="protein sequence ID" value="PPQ88375.1"/>
    <property type="molecule type" value="Genomic_DNA"/>
</dbReference>
<keyword evidence="2" id="KW-0472">Membrane</keyword>
<feature type="compositionally biased region" description="Pro residues" evidence="1">
    <location>
        <begin position="226"/>
        <end position="236"/>
    </location>
</feature>
<feature type="compositionally biased region" description="Basic and acidic residues" evidence="1">
    <location>
        <begin position="860"/>
        <end position="906"/>
    </location>
</feature>
<name>A0A409XC94_PSICY</name>
<keyword evidence="2" id="KW-0812">Transmembrane</keyword>
<feature type="region of interest" description="Disordered" evidence="1">
    <location>
        <begin position="617"/>
        <end position="746"/>
    </location>
</feature>
<feature type="region of interest" description="Disordered" evidence="1">
    <location>
        <begin position="825"/>
        <end position="1056"/>
    </location>
</feature>
<dbReference type="STRING" id="93625.A0A409XC94"/>
<feature type="compositionally biased region" description="Polar residues" evidence="1">
    <location>
        <begin position="736"/>
        <end position="746"/>
    </location>
</feature>
<feature type="region of interest" description="Disordered" evidence="1">
    <location>
        <begin position="1178"/>
        <end position="1202"/>
    </location>
</feature>
<proteinExistence type="predicted"/>
<feature type="region of interest" description="Disordered" evidence="1">
    <location>
        <begin position="1234"/>
        <end position="1260"/>
    </location>
</feature>
<evidence type="ECO:0000256" key="1">
    <source>
        <dbReference type="SAM" id="MobiDB-lite"/>
    </source>
</evidence>
<feature type="compositionally biased region" description="Low complexity" evidence="1">
    <location>
        <begin position="693"/>
        <end position="735"/>
    </location>
</feature>
<feature type="compositionally biased region" description="Polar residues" evidence="1">
    <location>
        <begin position="1185"/>
        <end position="1201"/>
    </location>
</feature>
<feature type="compositionally biased region" description="Basic and acidic residues" evidence="1">
    <location>
        <begin position="582"/>
        <end position="591"/>
    </location>
</feature>
<feature type="compositionally biased region" description="Polar residues" evidence="1">
    <location>
        <begin position="664"/>
        <end position="685"/>
    </location>
</feature>
<gene>
    <name evidence="3" type="ORF">CVT25_002121</name>
</gene>
<feature type="transmembrane region" description="Helical" evidence="2">
    <location>
        <begin position="1144"/>
        <end position="1167"/>
    </location>
</feature>
<feature type="region of interest" description="Disordered" evidence="1">
    <location>
        <begin position="582"/>
        <end position="603"/>
    </location>
</feature>
<accession>A0A409XC94</accession>
<dbReference type="InParanoid" id="A0A409XC94"/>
<feature type="compositionally biased region" description="Low complexity" evidence="1">
    <location>
        <begin position="1001"/>
        <end position="1011"/>
    </location>
</feature>
<dbReference type="InterPro" id="IPR051425">
    <property type="entry name" value="Formin_Homology"/>
</dbReference>
<protein>
    <recommendedName>
        <fullName evidence="5">F-box domain-containing protein</fullName>
    </recommendedName>
</protein>
<dbReference type="PANTHER" id="PTHR45725:SF1">
    <property type="entry name" value="DISHEVELLED ASSOCIATED ACTIVATOR OF MORPHOGENESIS, ISOFORM D"/>
    <property type="match status" value="1"/>
</dbReference>
<dbReference type="PANTHER" id="PTHR45725">
    <property type="entry name" value="FORMIN HOMOLOGY 2 FAMILY MEMBER"/>
    <property type="match status" value="1"/>
</dbReference>
<dbReference type="OrthoDB" id="2919606at2759"/>
<organism evidence="3 4">
    <name type="scientific">Psilocybe cyanescens</name>
    <dbReference type="NCBI Taxonomy" id="93625"/>
    <lineage>
        <taxon>Eukaryota</taxon>
        <taxon>Fungi</taxon>
        <taxon>Dikarya</taxon>
        <taxon>Basidiomycota</taxon>
        <taxon>Agaricomycotina</taxon>
        <taxon>Agaricomycetes</taxon>
        <taxon>Agaricomycetidae</taxon>
        <taxon>Agaricales</taxon>
        <taxon>Agaricineae</taxon>
        <taxon>Strophariaceae</taxon>
        <taxon>Psilocybe</taxon>
    </lineage>
</organism>
<feature type="transmembrane region" description="Helical" evidence="2">
    <location>
        <begin position="374"/>
        <end position="398"/>
    </location>
</feature>
<feature type="region of interest" description="Disordered" evidence="1">
    <location>
        <begin position="322"/>
        <end position="367"/>
    </location>
</feature>
<feature type="region of interest" description="Disordered" evidence="1">
    <location>
        <begin position="72"/>
        <end position="101"/>
    </location>
</feature>
<feature type="region of interest" description="Disordered" evidence="1">
    <location>
        <begin position="217"/>
        <end position="240"/>
    </location>
</feature>
<feature type="compositionally biased region" description="Low complexity" evidence="1">
    <location>
        <begin position="1092"/>
        <end position="1128"/>
    </location>
</feature>
<feature type="transmembrane region" description="Helical" evidence="2">
    <location>
        <begin position="508"/>
        <end position="526"/>
    </location>
</feature>
<keyword evidence="4" id="KW-1185">Reference proteome</keyword>
<keyword evidence="2" id="KW-1133">Transmembrane helix</keyword>